<comment type="caution">
    <text evidence="1">The sequence shown here is derived from an EMBL/GenBank/DDBJ whole genome shotgun (WGS) entry which is preliminary data.</text>
</comment>
<dbReference type="PANTHER" id="PTHR43544">
    <property type="entry name" value="SHORT-CHAIN DEHYDROGENASE/REDUCTASE"/>
    <property type="match status" value="1"/>
</dbReference>
<reference evidence="1 2" key="1">
    <citation type="submission" date="2020-08" db="EMBL/GenBank/DDBJ databases">
        <title>Genomic Encyclopedia of Type Strains, Phase IV (KMG-IV): sequencing the most valuable type-strain genomes for metagenomic binning, comparative biology and taxonomic classification.</title>
        <authorList>
            <person name="Goeker M."/>
        </authorList>
    </citation>
    <scope>NUCLEOTIDE SEQUENCE [LARGE SCALE GENOMIC DNA]</scope>
    <source>
        <strain evidence="1 2">DSM 24105</strain>
    </source>
</reference>
<dbReference type="EMBL" id="JACIDN010000005">
    <property type="protein sequence ID" value="MBB3903740.1"/>
    <property type="molecule type" value="Genomic_DNA"/>
</dbReference>
<dbReference type="PRINTS" id="PR00081">
    <property type="entry name" value="GDHRDH"/>
</dbReference>
<gene>
    <name evidence="1" type="ORF">GGR33_003249</name>
</gene>
<evidence type="ECO:0000313" key="2">
    <source>
        <dbReference type="Proteomes" id="UP000517759"/>
    </source>
</evidence>
<dbReference type="Pfam" id="PF00106">
    <property type="entry name" value="adh_short"/>
    <property type="match status" value="1"/>
</dbReference>
<dbReference type="GO" id="GO:0005737">
    <property type="term" value="C:cytoplasm"/>
    <property type="evidence" value="ECO:0007669"/>
    <property type="project" value="TreeGrafter"/>
</dbReference>
<organism evidence="1 2">
    <name type="scientific">Methylobacterium brachythecii</name>
    <dbReference type="NCBI Taxonomy" id="1176177"/>
    <lineage>
        <taxon>Bacteria</taxon>
        <taxon>Pseudomonadati</taxon>
        <taxon>Pseudomonadota</taxon>
        <taxon>Alphaproteobacteria</taxon>
        <taxon>Hyphomicrobiales</taxon>
        <taxon>Methylobacteriaceae</taxon>
        <taxon>Methylobacterium</taxon>
    </lineage>
</organism>
<proteinExistence type="predicted"/>
<accession>A0A7W6F7U1</accession>
<sequence>MTNAVVVGASGGIGRAVGRAIADTDAYDTVFALSRSGVSAPAPMRSATIDITDEASVAAAAQAIEAAGPIGLVVVASGILHGPDLKPEKAIRALDPAAMAAVFAVNTIGPALVAKHFLPMMPRSGRSLFAALSAGVGSIEDNRLGGWYTYRASKAALNQILRTLAIETARTHPDAIIVGLHPGTVRTALSHPFRPAEGTPGVFTPEECAAHLVCVLDGLNTADSGKVLAWDG</sequence>
<name>A0A7W6F7U1_9HYPH</name>
<dbReference type="Proteomes" id="UP000517759">
    <property type="component" value="Unassembled WGS sequence"/>
</dbReference>
<dbReference type="AlphaFoldDB" id="A0A7W6F7U1"/>
<protein>
    <submittedName>
        <fullName evidence="1">NAD(P)-dependent dehydrogenase (Short-subunit alcohol dehydrogenase family)</fullName>
    </submittedName>
</protein>
<dbReference type="RefSeq" id="WP_183506897.1">
    <property type="nucleotide sequence ID" value="NZ_BSPG01000010.1"/>
</dbReference>
<dbReference type="InterPro" id="IPR036291">
    <property type="entry name" value="NAD(P)-bd_dom_sf"/>
</dbReference>
<dbReference type="SUPFAM" id="SSF51735">
    <property type="entry name" value="NAD(P)-binding Rossmann-fold domains"/>
    <property type="match status" value="1"/>
</dbReference>
<dbReference type="InterPro" id="IPR002347">
    <property type="entry name" value="SDR_fam"/>
</dbReference>
<dbReference type="PANTHER" id="PTHR43544:SF12">
    <property type="entry name" value="NAD(P)-BINDING ROSSMANN-FOLD SUPERFAMILY PROTEIN"/>
    <property type="match status" value="1"/>
</dbReference>
<evidence type="ECO:0000313" key="1">
    <source>
        <dbReference type="EMBL" id="MBB3903740.1"/>
    </source>
</evidence>
<feature type="non-terminal residue" evidence="1">
    <location>
        <position position="232"/>
    </location>
</feature>
<dbReference type="Gene3D" id="3.40.50.720">
    <property type="entry name" value="NAD(P)-binding Rossmann-like Domain"/>
    <property type="match status" value="1"/>
</dbReference>
<dbReference type="GO" id="GO:0016491">
    <property type="term" value="F:oxidoreductase activity"/>
    <property type="evidence" value="ECO:0007669"/>
    <property type="project" value="TreeGrafter"/>
</dbReference>
<dbReference type="InterPro" id="IPR051468">
    <property type="entry name" value="Fungal_SecMetab_SDRs"/>
</dbReference>